<dbReference type="Proteomes" id="UP000267187">
    <property type="component" value="Unassembled WGS sequence"/>
</dbReference>
<proteinExistence type="predicted"/>
<reference evidence="1 2" key="1">
    <citation type="submission" date="2018-10" db="EMBL/GenBank/DDBJ databases">
        <title>Genomic Encyclopedia of Type Strains, Phase IV (KMG-IV): sequencing the most valuable type-strain genomes for metagenomic binning, comparative biology and taxonomic classification.</title>
        <authorList>
            <person name="Goeker M."/>
        </authorList>
    </citation>
    <scope>NUCLEOTIDE SEQUENCE [LARGE SCALE GENOMIC DNA]</scope>
    <source>
        <strain evidence="1 2">DSM 25080</strain>
    </source>
</reference>
<gene>
    <name evidence="1" type="ORF">DFR27_2047</name>
</gene>
<keyword evidence="2" id="KW-1185">Reference proteome</keyword>
<organism evidence="1 2">
    <name type="scientific">Umboniibacter marinipuniceus</name>
    <dbReference type="NCBI Taxonomy" id="569599"/>
    <lineage>
        <taxon>Bacteria</taxon>
        <taxon>Pseudomonadati</taxon>
        <taxon>Pseudomonadota</taxon>
        <taxon>Gammaproteobacteria</taxon>
        <taxon>Cellvibrionales</taxon>
        <taxon>Cellvibrionaceae</taxon>
        <taxon>Umboniibacter</taxon>
    </lineage>
</organism>
<dbReference type="AlphaFoldDB" id="A0A3M0A249"/>
<accession>A0A3M0A249</accession>
<dbReference type="RefSeq" id="WP_121877365.1">
    <property type="nucleotide sequence ID" value="NZ_REFJ01000005.1"/>
</dbReference>
<name>A0A3M0A249_9GAMM</name>
<evidence type="ECO:0000313" key="1">
    <source>
        <dbReference type="EMBL" id="RMA78716.1"/>
    </source>
</evidence>
<sequence>MTTSIPNDLNFEDFCQDSARVLLALMVQFPLPITLYIEDIVGPEPEDEFGIKSERYLRTLGSITWLAHEGYIRYSQQVQQEAFDETILTEQGLRLLMHPTPEQTTLLNQLRAQLDEPSLIPATMVNALFR</sequence>
<protein>
    <submittedName>
        <fullName evidence="1">Uncharacterized protein</fullName>
    </submittedName>
</protein>
<comment type="caution">
    <text evidence="1">The sequence shown here is derived from an EMBL/GenBank/DDBJ whole genome shotgun (WGS) entry which is preliminary data.</text>
</comment>
<dbReference type="OrthoDB" id="6958576at2"/>
<dbReference type="EMBL" id="REFJ01000005">
    <property type="protein sequence ID" value="RMA78716.1"/>
    <property type="molecule type" value="Genomic_DNA"/>
</dbReference>
<evidence type="ECO:0000313" key="2">
    <source>
        <dbReference type="Proteomes" id="UP000267187"/>
    </source>
</evidence>